<keyword evidence="3" id="KW-1185">Reference proteome</keyword>
<gene>
    <name evidence="2" type="ORF">B0H63DRAFT_535900</name>
</gene>
<evidence type="ECO:0000313" key="2">
    <source>
        <dbReference type="EMBL" id="KAK3367804.1"/>
    </source>
</evidence>
<dbReference type="AlphaFoldDB" id="A0AAE0K0P4"/>
<dbReference type="Pfam" id="PF01636">
    <property type="entry name" value="APH"/>
    <property type="match status" value="1"/>
</dbReference>
<proteinExistence type="predicted"/>
<dbReference type="InterPro" id="IPR002575">
    <property type="entry name" value="Aminoglycoside_PTrfase"/>
</dbReference>
<reference evidence="2" key="2">
    <citation type="submission" date="2023-06" db="EMBL/GenBank/DDBJ databases">
        <authorList>
            <consortium name="Lawrence Berkeley National Laboratory"/>
            <person name="Haridas S."/>
            <person name="Hensen N."/>
            <person name="Bonometti L."/>
            <person name="Westerberg I."/>
            <person name="Brannstrom I.O."/>
            <person name="Guillou S."/>
            <person name="Cros-Aarteil S."/>
            <person name="Calhoun S."/>
            <person name="Kuo A."/>
            <person name="Mondo S."/>
            <person name="Pangilinan J."/>
            <person name="Riley R."/>
            <person name="LaButti K."/>
            <person name="Andreopoulos B."/>
            <person name="Lipzen A."/>
            <person name="Chen C."/>
            <person name="Yanf M."/>
            <person name="Daum C."/>
            <person name="Ng V."/>
            <person name="Clum A."/>
            <person name="Steindorff A."/>
            <person name="Ohm R."/>
            <person name="Martin F."/>
            <person name="Silar P."/>
            <person name="Natvig D."/>
            <person name="Lalanne C."/>
            <person name="Gautier V."/>
            <person name="Ament-velasquez S.L."/>
            <person name="Kruys A."/>
            <person name="Hutchinson M.I."/>
            <person name="Powell A.J."/>
            <person name="Barry K."/>
            <person name="Miller A.N."/>
            <person name="Grigoriev I.V."/>
            <person name="Debuchy R."/>
            <person name="Gladieux P."/>
            <person name="Thoren M.H."/>
            <person name="Johannesson H."/>
        </authorList>
    </citation>
    <scope>NUCLEOTIDE SEQUENCE</scope>
    <source>
        <strain evidence="2">CBS 232.78</strain>
    </source>
</reference>
<dbReference type="PANTHER" id="PTHR21310">
    <property type="entry name" value="AMINOGLYCOSIDE PHOSPHOTRANSFERASE-RELATED-RELATED"/>
    <property type="match status" value="1"/>
</dbReference>
<dbReference type="SUPFAM" id="SSF56112">
    <property type="entry name" value="Protein kinase-like (PK-like)"/>
    <property type="match status" value="1"/>
</dbReference>
<dbReference type="InterPro" id="IPR011009">
    <property type="entry name" value="Kinase-like_dom_sf"/>
</dbReference>
<sequence>MHAGCSTTSTIVTYAGGPPLIMRVSLPIYPRHKMRVEVAILRWVRQNTVIPVPKVVSFDDSNNNDIAFEWILMEFMEGTSAHRRWRTMSMEQKVALTRQLAAFQAELLGLAGKPEHKFTTIGTLDLRDVGDGGNPSKLLEDEDDIEDAEEVLSVARKLLPLVPKVFPSTVPEFLDKPVREEEPQWGNTWTRRPSRPPLQQSITTNELYFIRRMEWEATQLQKVYKARMRELLPQWSPEESHPEIDFFQAVMQCDGMWVKQAGRWPDRMENGEVIRFEDA</sequence>
<organism evidence="2 3">
    <name type="scientific">Podospora didyma</name>
    <dbReference type="NCBI Taxonomy" id="330526"/>
    <lineage>
        <taxon>Eukaryota</taxon>
        <taxon>Fungi</taxon>
        <taxon>Dikarya</taxon>
        <taxon>Ascomycota</taxon>
        <taxon>Pezizomycotina</taxon>
        <taxon>Sordariomycetes</taxon>
        <taxon>Sordariomycetidae</taxon>
        <taxon>Sordariales</taxon>
        <taxon>Podosporaceae</taxon>
        <taxon>Podospora</taxon>
    </lineage>
</organism>
<feature type="domain" description="Aminoglycoside phosphotransferase" evidence="1">
    <location>
        <begin position="10"/>
        <end position="161"/>
    </location>
</feature>
<protein>
    <submittedName>
        <fullName evidence="2">Phosphotransferase enzyme family-domain-containing protein</fullName>
    </submittedName>
</protein>
<dbReference type="PANTHER" id="PTHR21310:SF13">
    <property type="entry name" value="AMINOGLYCOSIDE PHOSPHOTRANSFERASE DOMAIN-CONTAINING PROTEIN"/>
    <property type="match status" value="1"/>
</dbReference>
<comment type="caution">
    <text evidence="2">The sequence shown here is derived from an EMBL/GenBank/DDBJ whole genome shotgun (WGS) entry which is preliminary data.</text>
</comment>
<name>A0AAE0K0P4_9PEZI</name>
<evidence type="ECO:0000313" key="3">
    <source>
        <dbReference type="Proteomes" id="UP001285441"/>
    </source>
</evidence>
<evidence type="ECO:0000259" key="1">
    <source>
        <dbReference type="Pfam" id="PF01636"/>
    </source>
</evidence>
<accession>A0AAE0K0P4</accession>
<dbReference type="Proteomes" id="UP001285441">
    <property type="component" value="Unassembled WGS sequence"/>
</dbReference>
<dbReference type="EMBL" id="JAULSW010000011">
    <property type="protein sequence ID" value="KAK3367804.1"/>
    <property type="molecule type" value="Genomic_DNA"/>
</dbReference>
<dbReference type="InterPro" id="IPR051678">
    <property type="entry name" value="AGP_Transferase"/>
</dbReference>
<reference evidence="2" key="1">
    <citation type="journal article" date="2023" name="Mol. Phylogenet. Evol.">
        <title>Genome-scale phylogeny and comparative genomics of the fungal order Sordariales.</title>
        <authorList>
            <person name="Hensen N."/>
            <person name="Bonometti L."/>
            <person name="Westerberg I."/>
            <person name="Brannstrom I.O."/>
            <person name="Guillou S."/>
            <person name="Cros-Aarteil S."/>
            <person name="Calhoun S."/>
            <person name="Haridas S."/>
            <person name="Kuo A."/>
            <person name="Mondo S."/>
            <person name="Pangilinan J."/>
            <person name="Riley R."/>
            <person name="LaButti K."/>
            <person name="Andreopoulos B."/>
            <person name="Lipzen A."/>
            <person name="Chen C."/>
            <person name="Yan M."/>
            <person name="Daum C."/>
            <person name="Ng V."/>
            <person name="Clum A."/>
            <person name="Steindorff A."/>
            <person name="Ohm R.A."/>
            <person name="Martin F."/>
            <person name="Silar P."/>
            <person name="Natvig D.O."/>
            <person name="Lalanne C."/>
            <person name="Gautier V."/>
            <person name="Ament-Velasquez S.L."/>
            <person name="Kruys A."/>
            <person name="Hutchinson M.I."/>
            <person name="Powell A.J."/>
            <person name="Barry K."/>
            <person name="Miller A.N."/>
            <person name="Grigoriev I.V."/>
            <person name="Debuchy R."/>
            <person name="Gladieux P."/>
            <person name="Hiltunen Thoren M."/>
            <person name="Johannesson H."/>
        </authorList>
    </citation>
    <scope>NUCLEOTIDE SEQUENCE</scope>
    <source>
        <strain evidence="2">CBS 232.78</strain>
    </source>
</reference>